<feature type="domain" description="Adenosine deaminase" evidence="10">
    <location>
        <begin position="134"/>
        <end position="441"/>
    </location>
</feature>
<dbReference type="STRING" id="578458.D8PSV2"/>
<evidence type="ECO:0000256" key="9">
    <source>
        <dbReference type="ARBA" id="ARBA00047764"/>
    </source>
</evidence>
<dbReference type="InterPro" id="IPR032466">
    <property type="entry name" value="Metal_Hydrolase"/>
</dbReference>
<dbReference type="PANTHER" id="PTHR11409:SF39">
    <property type="entry name" value="ADENOSINE DEAMINASE 2"/>
    <property type="match status" value="1"/>
</dbReference>
<dbReference type="InterPro" id="IPR006331">
    <property type="entry name" value="ADGF"/>
</dbReference>
<name>D8PSV2_SCHCM</name>
<evidence type="ECO:0000256" key="6">
    <source>
        <dbReference type="ARBA" id="ARBA00022723"/>
    </source>
</evidence>
<dbReference type="Proteomes" id="UP000007431">
    <property type="component" value="Unassembled WGS sequence"/>
</dbReference>
<dbReference type="OrthoDB" id="7202371at2759"/>
<comment type="cofactor">
    <cofactor evidence="1">
        <name>Zn(2+)</name>
        <dbReference type="ChEBI" id="CHEBI:29105"/>
    </cofactor>
</comment>
<dbReference type="FunFam" id="3.20.20.140:FF:000017">
    <property type="entry name" value="Adenosine deaminase 2"/>
    <property type="match status" value="1"/>
</dbReference>
<dbReference type="GO" id="GO:0046103">
    <property type="term" value="P:inosine biosynthetic process"/>
    <property type="evidence" value="ECO:0007669"/>
    <property type="project" value="TreeGrafter"/>
</dbReference>
<dbReference type="EC" id="3.5.4.4" evidence="4"/>
<evidence type="ECO:0000256" key="7">
    <source>
        <dbReference type="ARBA" id="ARBA00022729"/>
    </source>
</evidence>
<evidence type="ECO:0000313" key="12">
    <source>
        <dbReference type="Proteomes" id="UP000007431"/>
    </source>
</evidence>
<keyword evidence="6" id="KW-0479">Metal-binding</keyword>
<dbReference type="AlphaFoldDB" id="D8PSV2"/>
<dbReference type="GO" id="GO:0004000">
    <property type="term" value="F:adenosine deaminase activity"/>
    <property type="evidence" value="ECO:0007669"/>
    <property type="project" value="InterPro"/>
</dbReference>
<dbReference type="PANTHER" id="PTHR11409">
    <property type="entry name" value="ADENOSINE DEAMINASE"/>
    <property type="match status" value="1"/>
</dbReference>
<organism evidence="12">
    <name type="scientific">Schizophyllum commune (strain H4-8 / FGSC 9210)</name>
    <name type="common">Split gill fungus</name>
    <dbReference type="NCBI Taxonomy" id="578458"/>
    <lineage>
        <taxon>Eukaryota</taxon>
        <taxon>Fungi</taxon>
        <taxon>Dikarya</taxon>
        <taxon>Basidiomycota</taxon>
        <taxon>Agaricomycotina</taxon>
        <taxon>Agaricomycetes</taxon>
        <taxon>Agaricomycetidae</taxon>
        <taxon>Agaricales</taxon>
        <taxon>Schizophyllaceae</taxon>
        <taxon>Schizophyllum</taxon>
    </lineage>
</organism>
<comment type="similarity">
    <text evidence="3">Belongs to the metallo-dependent hydrolases superfamily. Adenosine and AMP deaminases family. ADGF subfamily.</text>
</comment>
<keyword evidence="5" id="KW-0964">Secreted</keyword>
<dbReference type="OMA" id="SMKQCIE"/>
<proteinExistence type="inferred from homology"/>
<gene>
    <name evidence="11" type="ORF">SCHCODRAFT_74747</name>
</gene>
<sequence>MEFLTGRKIIEQTTLFEILQKMPKGGLLHAHLDATVDVNILLQYAIEAPGMHIRITRSLDPATLTSNVPQFAVIPQSESTSYTGLDDAPAESWVPIVSARDHFVNGGPAGFDKWALSTMTINPSEAYGTHNTLTKIWQKFLSTFRATHGIIYHMPIFEKYIRKSLLTSVEDGISYVEPRINFLARFMTGADGLENIPHRDWLVVFDRILNEVKEYSKQQGNDFVGAKIIYSTVRFITPEELEWYLQDCIALKKEFPHLIAGFDLVGDENVLHPLKYYAEVLLKFPAMQEAAGLPEDQRIPFIFHAGETLGDGSEPDDNLYDAVLLGTKRIGHGFSIVKHPKIMEICREREICIEVCPISNEVLRLTSSMPMHPLPIMINNGLPVALCSDDPAVFGNMGLTYDYFQVLAASEQNGLITLGELAKDSIKFSCLSDEEKMAALESWQRRWDAFIDLIVEKYGQEAGV</sequence>
<dbReference type="VEuPathDB" id="FungiDB:SCHCODRAFT_02605432"/>
<protein>
    <recommendedName>
        <fullName evidence="4">adenosine deaminase</fullName>
        <ecNumber evidence="4">3.5.4.4</ecNumber>
    </recommendedName>
</protein>
<evidence type="ECO:0000256" key="4">
    <source>
        <dbReference type="ARBA" id="ARBA00012784"/>
    </source>
</evidence>
<dbReference type="NCBIfam" id="TIGR01431">
    <property type="entry name" value="adm_rel"/>
    <property type="match status" value="1"/>
</dbReference>
<dbReference type="InterPro" id="IPR001365">
    <property type="entry name" value="A_deaminase_dom"/>
</dbReference>
<dbReference type="InterPro" id="IPR006330">
    <property type="entry name" value="Ado/ade_deaminase"/>
</dbReference>
<dbReference type="eggNOG" id="KOG1097">
    <property type="taxonomic scope" value="Eukaryota"/>
</dbReference>
<dbReference type="GO" id="GO:0005615">
    <property type="term" value="C:extracellular space"/>
    <property type="evidence" value="ECO:0007669"/>
    <property type="project" value="InterPro"/>
</dbReference>
<reference evidence="11 12" key="1">
    <citation type="journal article" date="2010" name="Nat. Biotechnol.">
        <title>Genome sequence of the model mushroom Schizophyllum commune.</title>
        <authorList>
            <person name="Ohm R.A."/>
            <person name="de Jong J.F."/>
            <person name="Lugones L.G."/>
            <person name="Aerts A."/>
            <person name="Kothe E."/>
            <person name="Stajich J.E."/>
            <person name="de Vries R.P."/>
            <person name="Record E."/>
            <person name="Levasseur A."/>
            <person name="Baker S.E."/>
            <person name="Bartholomew K.A."/>
            <person name="Coutinho P.M."/>
            <person name="Erdmann S."/>
            <person name="Fowler T.J."/>
            <person name="Gathman A.C."/>
            <person name="Lombard V."/>
            <person name="Henrissat B."/>
            <person name="Knabe N."/>
            <person name="Kuees U."/>
            <person name="Lilly W.W."/>
            <person name="Lindquist E."/>
            <person name="Lucas S."/>
            <person name="Magnuson J.K."/>
            <person name="Piumi F."/>
            <person name="Raudaskoski M."/>
            <person name="Salamov A."/>
            <person name="Schmutz J."/>
            <person name="Schwarze F.W.M.R."/>
            <person name="vanKuyk P.A."/>
            <person name="Horton J.S."/>
            <person name="Grigoriev I.V."/>
            <person name="Woesten H.A.B."/>
        </authorList>
    </citation>
    <scope>NUCLEOTIDE SEQUENCE [LARGE SCALE GENOMIC DNA]</scope>
    <source>
        <strain evidence="12">H4-8 / FGSC 9210</strain>
    </source>
</reference>
<evidence type="ECO:0000256" key="2">
    <source>
        <dbReference type="ARBA" id="ARBA00004613"/>
    </source>
</evidence>
<evidence type="ECO:0000259" key="10">
    <source>
        <dbReference type="Pfam" id="PF00962"/>
    </source>
</evidence>
<dbReference type="KEGG" id="scm:SCHCO_02605432"/>
<evidence type="ECO:0000313" key="11">
    <source>
        <dbReference type="EMBL" id="EFJ01202.1"/>
    </source>
</evidence>
<dbReference type="GeneID" id="9594481"/>
<keyword evidence="12" id="KW-1185">Reference proteome</keyword>
<dbReference type="InParanoid" id="D8PSV2"/>
<evidence type="ECO:0000256" key="8">
    <source>
        <dbReference type="ARBA" id="ARBA00022801"/>
    </source>
</evidence>
<keyword evidence="7" id="KW-0732">Signal</keyword>
<comment type="catalytic activity">
    <reaction evidence="9">
        <text>adenosine + H2O + H(+) = inosine + NH4(+)</text>
        <dbReference type="Rhea" id="RHEA:24408"/>
        <dbReference type="ChEBI" id="CHEBI:15377"/>
        <dbReference type="ChEBI" id="CHEBI:15378"/>
        <dbReference type="ChEBI" id="CHEBI:16335"/>
        <dbReference type="ChEBI" id="CHEBI:17596"/>
        <dbReference type="ChEBI" id="CHEBI:28938"/>
        <dbReference type="EC" id="3.5.4.4"/>
    </reaction>
</comment>
<evidence type="ECO:0000256" key="1">
    <source>
        <dbReference type="ARBA" id="ARBA00001947"/>
    </source>
</evidence>
<evidence type="ECO:0000256" key="3">
    <source>
        <dbReference type="ARBA" id="ARBA00006083"/>
    </source>
</evidence>
<dbReference type="SUPFAM" id="SSF51556">
    <property type="entry name" value="Metallo-dependent hydrolases"/>
    <property type="match status" value="1"/>
</dbReference>
<dbReference type="GO" id="GO:0006154">
    <property type="term" value="P:adenosine catabolic process"/>
    <property type="evidence" value="ECO:0007669"/>
    <property type="project" value="InterPro"/>
</dbReference>
<dbReference type="HOGENOM" id="CLU_022829_2_0_1"/>
<dbReference type="GO" id="GO:0046872">
    <property type="term" value="F:metal ion binding"/>
    <property type="evidence" value="ECO:0007669"/>
    <property type="project" value="UniProtKB-KW"/>
</dbReference>
<keyword evidence="8" id="KW-0378">Hydrolase</keyword>
<dbReference type="EMBL" id="GL377303">
    <property type="protein sequence ID" value="EFJ01202.1"/>
    <property type="molecule type" value="Genomic_DNA"/>
</dbReference>
<comment type="subcellular location">
    <subcellularLocation>
        <location evidence="2">Secreted</location>
    </subcellularLocation>
</comment>
<dbReference type="Gene3D" id="3.20.20.140">
    <property type="entry name" value="Metal-dependent hydrolases"/>
    <property type="match status" value="1"/>
</dbReference>
<evidence type="ECO:0000256" key="5">
    <source>
        <dbReference type="ARBA" id="ARBA00022525"/>
    </source>
</evidence>
<accession>D8PSV2</accession>
<dbReference type="Pfam" id="PF00962">
    <property type="entry name" value="A_deaminase"/>
    <property type="match status" value="1"/>
</dbReference>